<evidence type="ECO:0000256" key="1">
    <source>
        <dbReference type="SAM" id="Phobius"/>
    </source>
</evidence>
<feature type="transmembrane region" description="Helical" evidence="1">
    <location>
        <begin position="76"/>
        <end position="98"/>
    </location>
</feature>
<feature type="transmembrane region" description="Helical" evidence="1">
    <location>
        <begin position="16"/>
        <end position="34"/>
    </location>
</feature>
<feature type="transmembrane region" description="Helical" evidence="1">
    <location>
        <begin position="46"/>
        <end position="70"/>
    </location>
</feature>
<organism evidence="2">
    <name type="scientific">Bat hepatitis E virus</name>
    <dbReference type="NCBI Taxonomy" id="1216472"/>
    <lineage>
        <taxon>Viruses</taxon>
        <taxon>Riboviria</taxon>
        <taxon>Orthornavirae</taxon>
        <taxon>Kitrinoviricota</taxon>
        <taxon>Alsuviricetes</taxon>
        <taxon>Hepelivirales</taxon>
        <taxon>Hepeviridae</taxon>
        <taxon>Orthohepevirinae</taxon>
        <taxon>Chirohepevirus</taxon>
        <taxon>Chirohepevirus eptesici</taxon>
    </lineage>
</organism>
<reference evidence="2" key="1">
    <citation type="journal article" date="2018" name="Virus Genes">
        <title>Detection of bat hepatitis E virus RNA in microbats in Japan.</title>
        <authorList>
            <person name="Kobayashi T."/>
            <person name="Murakami S."/>
            <person name="Yamamoto T."/>
            <person name="Mineshita K."/>
            <person name="Sakuyama M."/>
            <person name="Sasaki R."/>
            <person name="Maeda K."/>
            <person name="Horimoto T."/>
        </authorList>
    </citation>
    <scope>NUCLEOTIDE SEQUENCE</scope>
    <source>
        <strain evidence="2">BtHEV-Ej1</strain>
        <strain evidence="3">BtHEV-Ej2</strain>
    </source>
</reference>
<name>A0A2Z5WBB4_9VIRU</name>
<dbReference type="EMBL" id="LC340968">
    <property type="protein sequence ID" value="BBB87313.1"/>
    <property type="molecule type" value="Genomic_RNA"/>
</dbReference>
<protein>
    <submittedName>
        <fullName evidence="2">Uncharacterized protein</fullName>
    </submittedName>
</protein>
<evidence type="ECO:0000313" key="2">
    <source>
        <dbReference type="EMBL" id="BBB87313.1"/>
    </source>
</evidence>
<keyword evidence="1" id="KW-0472">Membrane</keyword>
<keyword evidence="1" id="KW-0812">Transmembrane</keyword>
<sequence>MGADGTPAPLRDLPPAGVVHAGVGLAVIAPRVPIRLLPHRSLPAHLRLALSLSLTSTSVVLSSGASTILLRLHFPYLSLVHLMLCYILPLSPLCFLFRMGLMRTSCQRRLVIMLSTGLLLRPCAFDLSSLRLSAGFL</sequence>
<accession>A0A2Z5WBB4</accession>
<evidence type="ECO:0000313" key="3">
    <source>
        <dbReference type="EMBL" id="BBG22520.1"/>
    </source>
</evidence>
<dbReference type="EMBL" id="LC340970">
    <property type="protein sequence ID" value="BBG22520.1"/>
    <property type="molecule type" value="Genomic_RNA"/>
</dbReference>
<proteinExistence type="predicted"/>
<keyword evidence="1" id="KW-1133">Transmembrane helix</keyword>